<organism evidence="2 3">
    <name type="scientific">Pseudomonas phage pf16</name>
    <dbReference type="NCBI Taxonomy" id="1815630"/>
    <lineage>
        <taxon>Viruses</taxon>
        <taxon>Duplodnaviria</taxon>
        <taxon>Heunggongvirae</taxon>
        <taxon>Uroviricota</taxon>
        <taxon>Caudoviricetes</taxon>
        <taxon>Chakrabartyvirus</taxon>
        <taxon>Chakrabartyvirus pf16</taxon>
    </lineage>
</organism>
<dbReference type="InterPro" id="IPR017932">
    <property type="entry name" value="GATase_2_dom"/>
</dbReference>
<proteinExistence type="predicted"/>
<reference evidence="2 3" key="1">
    <citation type="submission" date="2016-03" db="EMBL/GenBank/DDBJ databases">
        <title>Characterisation of pf16 and phiPMW: Two novel phages infecting Pseudomonas putida PpG1.</title>
        <authorList>
            <person name="Magill D.J."/>
            <person name="Krylov V.N."/>
            <person name="Shaburova O.V."/>
            <person name="Allen C.C.R."/>
            <person name="McGrath J.W."/>
            <person name="Quinn J.P."/>
            <person name="Kulakov L.A."/>
        </authorList>
    </citation>
    <scope>NUCLEOTIDE SEQUENCE [LARGE SCALE GENOMIC DNA]</scope>
</reference>
<dbReference type="EMBL" id="KU873925">
    <property type="protein sequence ID" value="AND75000.1"/>
    <property type="molecule type" value="Genomic_DNA"/>
</dbReference>
<gene>
    <name evidence="2" type="ORF">pf16_77</name>
</gene>
<dbReference type="SUPFAM" id="SSF56235">
    <property type="entry name" value="N-terminal nucleophile aminohydrolases (Ntn hydrolases)"/>
    <property type="match status" value="1"/>
</dbReference>
<keyword evidence="3" id="KW-1185">Reference proteome</keyword>
<dbReference type="PROSITE" id="PS51278">
    <property type="entry name" value="GATASE_TYPE_2"/>
    <property type="match status" value="1"/>
</dbReference>
<dbReference type="Gene3D" id="3.60.20.10">
    <property type="entry name" value="Glutamine Phosphoribosylpyrophosphate, subunit 1, domain 1"/>
    <property type="match status" value="1"/>
</dbReference>
<accession>A0A1S5R623</accession>
<dbReference type="OrthoDB" id="8467at10239"/>
<evidence type="ECO:0000259" key="1">
    <source>
        <dbReference type="PROSITE" id="PS51278"/>
    </source>
</evidence>
<dbReference type="InterPro" id="IPR029055">
    <property type="entry name" value="Ntn_hydrolases_N"/>
</dbReference>
<sequence>MCGIFSSSNKETLAKLASLNQYRGSHSFSVYDRVTGELTKRFGEFDPSVVVDGNYSICHVQAPTTAERGMDSVHPAIQPATGAMLWHNGIIKDFDVKRLQAKHGMETGWDTRLLLEELGQPKGQWLDNLSEINGSFACVLVSTYTGSMFVFRNEISPLFYDKQMNFSSVKFEGSQSLPANKFFAVGKSGLATIGEFKTLENPYVFDIITLDL</sequence>
<dbReference type="Pfam" id="PF13522">
    <property type="entry name" value="GATase_6"/>
    <property type="match status" value="1"/>
</dbReference>
<dbReference type="Proteomes" id="UP000225821">
    <property type="component" value="Segment"/>
</dbReference>
<evidence type="ECO:0000313" key="3">
    <source>
        <dbReference type="Proteomes" id="UP000225821"/>
    </source>
</evidence>
<name>A0A1S5R623_9CAUD</name>
<evidence type="ECO:0000313" key="2">
    <source>
        <dbReference type="EMBL" id="AND75000.1"/>
    </source>
</evidence>
<feature type="domain" description="Glutamine amidotransferase type-2" evidence="1">
    <location>
        <begin position="2"/>
        <end position="212"/>
    </location>
</feature>
<protein>
    <recommendedName>
        <fullName evidence="1">Glutamine amidotransferase type-2 domain-containing protein</fullName>
    </recommendedName>
</protein>